<keyword evidence="4 7" id="KW-1133">Transmembrane helix</keyword>
<gene>
    <name evidence="10" type="ORF">GCU85_03915</name>
</gene>
<dbReference type="FunCoup" id="A0A6N7EWC1">
    <property type="interactions" value="51"/>
</dbReference>
<keyword evidence="11" id="KW-1185">Reference proteome</keyword>
<dbReference type="GO" id="GO:0016020">
    <property type="term" value="C:membrane"/>
    <property type="evidence" value="ECO:0007669"/>
    <property type="project" value="UniProtKB-SubCell"/>
</dbReference>
<dbReference type="SMART" id="SM00287">
    <property type="entry name" value="SH3b"/>
    <property type="match status" value="1"/>
</dbReference>
<comment type="caution">
    <text evidence="10">The sequence shown here is derived from an EMBL/GenBank/DDBJ whole genome shotgun (WGS) entry which is preliminary data.</text>
</comment>
<dbReference type="Gene3D" id="1.10.287.1490">
    <property type="match status" value="1"/>
</dbReference>
<reference evidence="10 11" key="1">
    <citation type="submission" date="2019-10" db="EMBL/GenBank/DDBJ databases">
        <title>Cardiobacteriales fam. a chemoheterotrophic member of the order Cardiobacteriales, and proposal of Cardiobacteriales fam. nov.</title>
        <authorList>
            <person name="Wang C."/>
        </authorList>
    </citation>
    <scope>NUCLEOTIDE SEQUENCE [LARGE SCALE GENOMIC DNA]</scope>
    <source>
        <strain evidence="10 11">ML27</strain>
    </source>
</reference>
<feature type="chain" id="PRO_5026742138" evidence="8">
    <location>
        <begin position="20"/>
        <end position="269"/>
    </location>
</feature>
<evidence type="ECO:0000256" key="5">
    <source>
        <dbReference type="ARBA" id="ARBA00023136"/>
    </source>
</evidence>
<evidence type="ECO:0000313" key="11">
    <source>
        <dbReference type="Proteomes" id="UP000471298"/>
    </source>
</evidence>
<feature type="coiled-coil region" evidence="6">
    <location>
        <begin position="89"/>
        <end position="224"/>
    </location>
</feature>
<evidence type="ECO:0000256" key="8">
    <source>
        <dbReference type="SAM" id="SignalP"/>
    </source>
</evidence>
<dbReference type="InterPro" id="IPR003646">
    <property type="entry name" value="SH3-like_bac-type"/>
</dbReference>
<comment type="subcellular location">
    <subcellularLocation>
        <location evidence="1">Membrane</location>
        <topology evidence="1">Single-pass membrane protein</topology>
    </subcellularLocation>
</comment>
<proteinExistence type="predicted"/>
<evidence type="ECO:0000256" key="3">
    <source>
        <dbReference type="ARBA" id="ARBA00022729"/>
    </source>
</evidence>
<accession>A0A6N7EWC1</accession>
<dbReference type="NCBIfam" id="TIGR04211">
    <property type="entry name" value="SH3_and_anchor"/>
    <property type="match status" value="2"/>
</dbReference>
<keyword evidence="2 7" id="KW-0812">Transmembrane</keyword>
<evidence type="ECO:0000313" key="10">
    <source>
        <dbReference type="EMBL" id="MPV85885.1"/>
    </source>
</evidence>
<dbReference type="InterPro" id="IPR016476">
    <property type="entry name" value="SH3_dom_pro"/>
</dbReference>
<evidence type="ECO:0000256" key="2">
    <source>
        <dbReference type="ARBA" id="ARBA00022692"/>
    </source>
</evidence>
<dbReference type="AlphaFoldDB" id="A0A6N7EWC1"/>
<evidence type="ECO:0000256" key="7">
    <source>
        <dbReference type="SAM" id="Phobius"/>
    </source>
</evidence>
<organism evidence="10 11">
    <name type="scientific">Ostreibacterium oceani</name>
    <dbReference type="NCBI Taxonomy" id="2654998"/>
    <lineage>
        <taxon>Bacteria</taxon>
        <taxon>Pseudomonadati</taxon>
        <taxon>Pseudomonadota</taxon>
        <taxon>Gammaproteobacteria</taxon>
        <taxon>Cardiobacteriales</taxon>
        <taxon>Ostreibacteriaceae</taxon>
        <taxon>Ostreibacterium</taxon>
    </lineage>
</organism>
<dbReference type="InParanoid" id="A0A6N7EWC1"/>
<evidence type="ECO:0000259" key="9">
    <source>
        <dbReference type="SMART" id="SM00287"/>
    </source>
</evidence>
<dbReference type="EMBL" id="WHNW01000003">
    <property type="protein sequence ID" value="MPV85885.1"/>
    <property type="molecule type" value="Genomic_DNA"/>
</dbReference>
<keyword evidence="6" id="KW-0175">Coiled coil</keyword>
<feature type="transmembrane region" description="Helical" evidence="7">
    <location>
        <begin position="238"/>
        <end position="257"/>
    </location>
</feature>
<dbReference type="Gene3D" id="2.30.30.40">
    <property type="entry name" value="SH3 Domains"/>
    <property type="match status" value="1"/>
</dbReference>
<protein>
    <submittedName>
        <fullName evidence="10">TIGR04211 family SH3 domain-containing protein</fullName>
    </submittedName>
</protein>
<dbReference type="RefSeq" id="WP_152809575.1">
    <property type="nucleotide sequence ID" value="NZ_WHNW01000003.1"/>
</dbReference>
<dbReference type="Pfam" id="PF08239">
    <property type="entry name" value="SH3_3"/>
    <property type="match status" value="1"/>
</dbReference>
<evidence type="ECO:0000256" key="4">
    <source>
        <dbReference type="ARBA" id="ARBA00022989"/>
    </source>
</evidence>
<name>A0A6N7EWC1_9GAMM</name>
<keyword evidence="5 7" id="KW-0472">Membrane</keyword>
<evidence type="ECO:0000256" key="6">
    <source>
        <dbReference type="SAM" id="Coils"/>
    </source>
</evidence>
<evidence type="ECO:0000256" key="1">
    <source>
        <dbReference type="ARBA" id="ARBA00004167"/>
    </source>
</evidence>
<sequence length="269" mass="30315">MKQFFLLISGVFLLNTVMAQDVWVSDEIEAPLRASPELNSTIIKLLPAGQRVTALDQTDDYVKIETEDGEQGWLSNYYVLRQRSVHDKFSEINQALQSAQAEVTTLQAEIEEKNTRINELEAEIQDTQSSASNAAEQAKSSQTNLAKLQQENQLLQQKLSEQNENVAQLSRALEVAQKQATDERARYLSLAKVSENAVEIDEKNRQLQEQAVKFEKEAQLLRTENQSINASMANKERIIGALTLLGGIVLGYLLTVFRPARRRSSSRYT</sequence>
<dbReference type="Proteomes" id="UP000471298">
    <property type="component" value="Unassembled WGS sequence"/>
</dbReference>
<feature type="signal peptide" evidence="8">
    <location>
        <begin position="1"/>
        <end position="19"/>
    </location>
</feature>
<keyword evidence="3 8" id="KW-0732">Signal</keyword>
<dbReference type="SUPFAM" id="SSF57997">
    <property type="entry name" value="Tropomyosin"/>
    <property type="match status" value="1"/>
</dbReference>
<feature type="domain" description="SH3b" evidence="9">
    <location>
        <begin position="19"/>
        <end position="83"/>
    </location>
</feature>